<dbReference type="GO" id="GO:0005886">
    <property type="term" value="C:plasma membrane"/>
    <property type="evidence" value="ECO:0007669"/>
    <property type="project" value="UniProtKB-SubCell"/>
</dbReference>
<protein>
    <submittedName>
        <fullName evidence="12">HemY domain</fullName>
    </submittedName>
</protein>
<keyword evidence="7 10" id="KW-1133">Transmembrane helix</keyword>
<dbReference type="InterPro" id="IPR010817">
    <property type="entry name" value="HemY_N"/>
</dbReference>
<dbReference type="UniPathway" id="UPA00252"/>
<proteinExistence type="predicted"/>
<evidence type="ECO:0000259" key="11">
    <source>
        <dbReference type="Pfam" id="PF07219"/>
    </source>
</evidence>
<dbReference type="Gene3D" id="1.25.40.10">
    <property type="entry name" value="Tetratricopeptide repeat domain"/>
    <property type="match status" value="1"/>
</dbReference>
<comment type="function">
    <text evidence="1">Involved in a late step of protoheme IX synthesis.</text>
</comment>
<evidence type="ECO:0000256" key="7">
    <source>
        <dbReference type="ARBA" id="ARBA00022989"/>
    </source>
</evidence>
<keyword evidence="4" id="KW-1003">Cell membrane</keyword>
<keyword evidence="8 10" id="KW-0472">Membrane</keyword>
<keyword evidence="5" id="KW-0997">Cell inner membrane</keyword>
<evidence type="ECO:0000256" key="10">
    <source>
        <dbReference type="SAM" id="Phobius"/>
    </source>
</evidence>
<dbReference type="NCBIfam" id="TIGR00540">
    <property type="entry name" value="TPR_hemY_coli"/>
    <property type="match status" value="1"/>
</dbReference>
<feature type="transmembrane region" description="Helical" evidence="10">
    <location>
        <begin position="41"/>
        <end position="68"/>
    </location>
</feature>
<feature type="domain" description="HemY N-terminal" evidence="11">
    <location>
        <begin position="26"/>
        <end position="144"/>
    </location>
</feature>
<evidence type="ECO:0000256" key="2">
    <source>
        <dbReference type="ARBA" id="ARBA00004429"/>
    </source>
</evidence>
<dbReference type="GO" id="GO:0006779">
    <property type="term" value="P:porphyrin-containing compound biosynthetic process"/>
    <property type="evidence" value="ECO:0007669"/>
    <property type="project" value="UniProtKB-KW"/>
</dbReference>
<gene>
    <name evidence="12" type="ORF">BLL52_2063</name>
</gene>
<dbReference type="RefSeq" id="WP_075586401.1">
    <property type="nucleotide sequence ID" value="NZ_MSYM01000013.1"/>
</dbReference>
<organism evidence="12 13">
    <name type="scientific">Rhodoferax antarcticus ANT.BR</name>
    <dbReference type="NCBI Taxonomy" id="1111071"/>
    <lineage>
        <taxon>Bacteria</taxon>
        <taxon>Pseudomonadati</taxon>
        <taxon>Pseudomonadota</taxon>
        <taxon>Betaproteobacteria</taxon>
        <taxon>Burkholderiales</taxon>
        <taxon>Comamonadaceae</taxon>
        <taxon>Rhodoferax</taxon>
    </lineage>
</organism>
<dbReference type="Proteomes" id="UP000185911">
    <property type="component" value="Unassembled WGS sequence"/>
</dbReference>
<keyword evidence="9" id="KW-0627">Porphyrin biosynthesis</keyword>
<dbReference type="EMBL" id="MSYM01000013">
    <property type="protein sequence ID" value="OLP05835.1"/>
    <property type="molecule type" value="Genomic_DNA"/>
</dbReference>
<evidence type="ECO:0000256" key="5">
    <source>
        <dbReference type="ARBA" id="ARBA00022519"/>
    </source>
</evidence>
<keyword evidence="6 10" id="KW-0812">Transmembrane</keyword>
<dbReference type="AlphaFoldDB" id="A0A1Q8YCV8"/>
<evidence type="ECO:0000313" key="12">
    <source>
        <dbReference type="EMBL" id="OLP05835.1"/>
    </source>
</evidence>
<dbReference type="Pfam" id="PF07219">
    <property type="entry name" value="HemY_N"/>
    <property type="match status" value="1"/>
</dbReference>
<sequence>MRLTLWFLGLFGVAVALALFASTNPGTVTVFWPPYRVDFSLNLVVLVLIVAFGLVYVALKGVLALFAMPAQARSWRLRYQERQMHSALLDALSHLVAGRFIRARKAAELVLARESAMQRSGEVWPDAARLRVLAHLLAAESAQALQDKVAREVHFQEAVAQSASADASSTREGVQLRALRWSLEDRDASAALGWLAQLPSGVARRTVALRMRLKVARLAGQNDLALETARLLVKHKAFSESAARSLVRALALEYLQNAREPEQLTAAWAKLEASEKIVPEVATAAAGRLLRLGGDVRLAFEWLLPVWERLQNPAQGLTQDQKIVLIRVMENGFSVAGTGSDTAWLSRIEKAQEATPGDAALQYLAGVACLHLQLWGKAQQLIRQALPRLEDSSLITRAWQVLAELAQQQGDETQAMAAWKNAAQVSLRRRV</sequence>
<dbReference type="SUPFAM" id="SSF48452">
    <property type="entry name" value="TPR-like"/>
    <property type="match status" value="1"/>
</dbReference>
<evidence type="ECO:0000256" key="9">
    <source>
        <dbReference type="ARBA" id="ARBA00023244"/>
    </source>
</evidence>
<evidence type="ECO:0000256" key="1">
    <source>
        <dbReference type="ARBA" id="ARBA00002962"/>
    </source>
</evidence>
<evidence type="ECO:0000256" key="6">
    <source>
        <dbReference type="ARBA" id="ARBA00022692"/>
    </source>
</evidence>
<comment type="caution">
    <text evidence="12">The sequence shown here is derived from an EMBL/GenBank/DDBJ whole genome shotgun (WGS) entry which is preliminary data.</text>
</comment>
<evidence type="ECO:0000256" key="8">
    <source>
        <dbReference type="ARBA" id="ARBA00023136"/>
    </source>
</evidence>
<evidence type="ECO:0000256" key="4">
    <source>
        <dbReference type="ARBA" id="ARBA00022475"/>
    </source>
</evidence>
<dbReference type="InterPro" id="IPR011990">
    <property type="entry name" value="TPR-like_helical_dom_sf"/>
</dbReference>
<comment type="subcellular location">
    <subcellularLocation>
        <location evidence="2">Cell inner membrane</location>
        <topology evidence="2">Multi-pass membrane protein</topology>
    </subcellularLocation>
</comment>
<keyword evidence="13" id="KW-1185">Reference proteome</keyword>
<dbReference type="InterPro" id="IPR005254">
    <property type="entry name" value="Heme_biosyn_assoc_TPR_pro"/>
</dbReference>
<comment type="pathway">
    <text evidence="3">Porphyrin-containing compound metabolism; protoheme biosynthesis.</text>
</comment>
<reference evidence="12 13" key="1">
    <citation type="submission" date="2017-01" db="EMBL/GenBank/DDBJ databases">
        <title>Genome sequence of Rhodoferax antarcticus ANT.BR, a psychrophilic purple nonsulfur bacterium from an Antarctic microbial mat.</title>
        <authorList>
            <person name="Baker J."/>
            <person name="Riester C."/>
            <person name="Skinner B."/>
            <person name="Newell A."/>
            <person name="Swingley W."/>
            <person name="Madigan M."/>
            <person name="Jung D."/>
            <person name="Asao M."/>
            <person name="Chen M."/>
            <person name="Loughlin P."/>
            <person name="Pan H."/>
            <person name="Lin S."/>
            <person name="Li N."/>
            <person name="Shaw J."/>
            <person name="Prado M."/>
            <person name="Sherman C."/>
            <person name="Li X."/>
            <person name="Tang J."/>
            <person name="Blankenship R."/>
            <person name="Zhao T."/>
            <person name="Touchman J."/>
            <person name="Sattley M."/>
        </authorList>
    </citation>
    <scope>NUCLEOTIDE SEQUENCE [LARGE SCALE GENOMIC DNA]</scope>
    <source>
        <strain evidence="12 13">ANT.BR</strain>
    </source>
</reference>
<dbReference type="STRING" id="81479.RA876_04620"/>
<name>A0A1Q8YCV8_9BURK</name>
<accession>A0A1Q8YCV8</accession>
<evidence type="ECO:0000313" key="13">
    <source>
        <dbReference type="Proteomes" id="UP000185911"/>
    </source>
</evidence>
<evidence type="ECO:0000256" key="3">
    <source>
        <dbReference type="ARBA" id="ARBA00004744"/>
    </source>
</evidence>
<dbReference type="GO" id="GO:0042168">
    <property type="term" value="P:heme metabolic process"/>
    <property type="evidence" value="ECO:0007669"/>
    <property type="project" value="InterPro"/>
</dbReference>